<comment type="caution">
    <text evidence="2">The sequence shown here is derived from an EMBL/GenBank/DDBJ whole genome shotgun (WGS) entry which is preliminary data.</text>
</comment>
<feature type="compositionally biased region" description="Polar residues" evidence="1">
    <location>
        <begin position="34"/>
        <end position="58"/>
    </location>
</feature>
<dbReference type="AlphaFoldDB" id="A0A9P5HK24"/>
<keyword evidence="3" id="KW-1185">Reference proteome</keyword>
<dbReference type="Proteomes" id="UP000722485">
    <property type="component" value="Unassembled WGS sequence"/>
</dbReference>
<proteinExistence type="predicted"/>
<evidence type="ECO:0000313" key="3">
    <source>
        <dbReference type="Proteomes" id="UP000722485"/>
    </source>
</evidence>
<evidence type="ECO:0000313" key="2">
    <source>
        <dbReference type="EMBL" id="KAF7557590.1"/>
    </source>
</evidence>
<protein>
    <submittedName>
        <fullName evidence="2">Uncharacterized protein</fullName>
    </submittedName>
</protein>
<name>A0A9P5HK24_9HYPO</name>
<accession>A0A9P5HK24</accession>
<gene>
    <name evidence="2" type="ORF">G7Z17_g507</name>
</gene>
<feature type="region of interest" description="Disordered" evidence="1">
    <location>
        <begin position="17"/>
        <end position="120"/>
    </location>
</feature>
<evidence type="ECO:0000256" key="1">
    <source>
        <dbReference type="SAM" id="MobiDB-lite"/>
    </source>
</evidence>
<dbReference type="EMBL" id="JAANBB010000004">
    <property type="protein sequence ID" value="KAF7557590.1"/>
    <property type="molecule type" value="Genomic_DNA"/>
</dbReference>
<sequence length="120" mass="12586">MLGLGYCAEIPRLLHLRNPGSKFGVRGDEGDEGCQTSSSGLPASSRRTLSNQTPSDQTPNHRHHLPQARDHQNASEPAAEDSAVEAPAKPQSCPGFLGAHLREGAAGGGTREVARAHSAE</sequence>
<organism evidence="2 3">
    <name type="scientific">Cylindrodendrum hubeiense</name>
    <dbReference type="NCBI Taxonomy" id="595255"/>
    <lineage>
        <taxon>Eukaryota</taxon>
        <taxon>Fungi</taxon>
        <taxon>Dikarya</taxon>
        <taxon>Ascomycota</taxon>
        <taxon>Pezizomycotina</taxon>
        <taxon>Sordariomycetes</taxon>
        <taxon>Hypocreomycetidae</taxon>
        <taxon>Hypocreales</taxon>
        <taxon>Nectriaceae</taxon>
        <taxon>Cylindrodendrum</taxon>
    </lineage>
</organism>
<reference evidence="2" key="1">
    <citation type="submission" date="2020-03" db="EMBL/GenBank/DDBJ databases">
        <title>Draft Genome Sequence of Cylindrodendrum hubeiense.</title>
        <authorList>
            <person name="Buettner E."/>
            <person name="Kellner H."/>
        </authorList>
    </citation>
    <scope>NUCLEOTIDE SEQUENCE</scope>
    <source>
        <strain evidence="2">IHI 201604</strain>
    </source>
</reference>